<evidence type="ECO:0000259" key="12">
    <source>
        <dbReference type="Pfam" id="PF02687"/>
    </source>
</evidence>
<evidence type="ECO:0000259" key="13">
    <source>
        <dbReference type="Pfam" id="PF18075"/>
    </source>
</evidence>
<keyword evidence="7 11" id="KW-1133">Transmembrane helix</keyword>
<keyword evidence="8 10" id="KW-0472">Membrane</keyword>
<dbReference type="InterPro" id="IPR004513">
    <property type="entry name" value="FtsX"/>
</dbReference>
<dbReference type="InterPro" id="IPR058204">
    <property type="entry name" value="FtsX_firmicutes-type"/>
</dbReference>
<keyword evidence="9 10" id="KW-0131">Cell cycle</keyword>
<feature type="domain" description="FtsX extracellular" evidence="13">
    <location>
        <begin position="59"/>
        <end position="153"/>
    </location>
</feature>
<evidence type="ECO:0000256" key="4">
    <source>
        <dbReference type="ARBA" id="ARBA00022475"/>
    </source>
</evidence>
<feature type="transmembrane region" description="Helical" evidence="11">
    <location>
        <begin position="219"/>
        <end position="244"/>
    </location>
</feature>
<feature type="transmembrane region" description="Helical" evidence="11">
    <location>
        <begin position="25"/>
        <end position="46"/>
    </location>
</feature>
<sequence length="296" mass="32660">MMISTSKFFVSEALKSLKRNKTISIASAATVAATLFILGIFLILVLNVKQGILQVESKVEVKIYLKDNITMTDQQNLENRLKSVNGVVDVNYESKSDAMQKFKTQLGEQNKGLLDGLDKNNPMPSSYIVRVNDPEVVSNVVQSVNGMSGIDSIKDGRDIVNKLISIIRTIKWVGSIIFIILAGVSLFLIGNTIRLTVYSRRREIGIMKYIGATDWFIRWPFIIEGIIIGIAGGIISDVVLFYLYRLAYAKISSGLIVMNLISPTYVITTVLLLFIVVGAVIGSIGSIISMRKFLAV</sequence>
<organism evidence="14 15">
    <name type="scientific">Clostridium fermenticellae</name>
    <dbReference type="NCBI Taxonomy" id="2068654"/>
    <lineage>
        <taxon>Bacteria</taxon>
        <taxon>Bacillati</taxon>
        <taxon>Bacillota</taxon>
        <taxon>Clostridia</taxon>
        <taxon>Eubacteriales</taxon>
        <taxon>Clostridiaceae</taxon>
        <taxon>Clostridium</taxon>
    </lineage>
</organism>
<evidence type="ECO:0000256" key="1">
    <source>
        <dbReference type="ARBA" id="ARBA00004651"/>
    </source>
</evidence>
<dbReference type="RefSeq" id="WP_119970092.1">
    <property type="nucleotide sequence ID" value="NZ_CP032416.1"/>
</dbReference>
<comment type="similarity">
    <text evidence="2 10">Belongs to the ABC-4 integral membrane protein family. FtsX subfamily.</text>
</comment>
<keyword evidence="15" id="KW-1185">Reference proteome</keyword>
<dbReference type="Pfam" id="PF02687">
    <property type="entry name" value="FtsX"/>
    <property type="match status" value="1"/>
</dbReference>
<comment type="subcellular location">
    <subcellularLocation>
        <location evidence="1">Cell membrane</location>
        <topology evidence="1">Multi-pass membrane protein</topology>
    </subcellularLocation>
</comment>
<evidence type="ECO:0000313" key="14">
    <source>
        <dbReference type="EMBL" id="AYD39383.1"/>
    </source>
</evidence>
<evidence type="ECO:0000256" key="6">
    <source>
        <dbReference type="ARBA" id="ARBA00022692"/>
    </source>
</evidence>
<dbReference type="PANTHER" id="PTHR47755">
    <property type="entry name" value="CELL DIVISION PROTEIN FTSX"/>
    <property type="match status" value="1"/>
</dbReference>
<comment type="function">
    <text evidence="10">Part of the ABC transporter FtsEX involved in asymmetric cellular division facilitating the initiation of sporulation.</text>
</comment>
<dbReference type="InterPro" id="IPR040690">
    <property type="entry name" value="FtsX_ECD"/>
</dbReference>
<keyword evidence="5 10" id="KW-0132">Cell division</keyword>
<keyword evidence="4 10" id="KW-1003">Cell membrane</keyword>
<evidence type="ECO:0000256" key="8">
    <source>
        <dbReference type="ARBA" id="ARBA00023136"/>
    </source>
</evidence>
<dbReference type="PIRSF" id="PIRSF003097">
    <property type="entry name" value="FtsX"/>
    <property type="match status" value="1"/>
</dbReference>
<evidence type="ECO:0000256" key="7">
    <source>
        <dbReference type="ARBA" id="ARBA00022989"/>
    </source>
</evidence>
<evidence type="ECO:0000313" key="15">
    <source>
        <dbReference type="Proteomes" id="UP000266301"/>
    </source>
</evidence>
<gene>
    <name evidence="14" type="ORF">D4Z93_02030</name>
</gene>
<proteinExistence type="inferred from homology"/>
<dbReference type="GO" id="GO:0051301">
    <property type="term" value="P:cell division"/>
    <property type="evidence" value="ECO:0007669"/>
    <property type="project" value="UniProtKB-KW"/>
</dbReference>
<dbReference type="KEGG" id="cfer:D4Z93_02030"/>
<dbReference type="AlphaFoldDB" id="A0A386H1F7"/>
<dbReference type="InterPro" id="IPR003838">
    <property type="entry name" value="ABC3_permease_C"/>
</dbReference>
<dbReference type="OrthoDB" id="9812531at2"/>
<name>A0A386H1F7_9CLOT</name>
<feature type="domain" description="ABC3 transporter permease C-terminal" evidence="12">
    <location>
        <begin position="176"/>
        <end position="287"/>
    </location>
</feature>
<feature type="transmembrane region" description="Helical" evidence="11">
    <location>
        <begin position="172"/>
        <end position="198"/>
    </location>
</feature>
<dbReference type="Pfam" id="PF18075">
    <property type="entry name" value="FtsX_ECD"/>
    <property type="match status" value="1"/>
</dbReference>
<protein>
    <recommendedName>
        <fullName evidence="3 10">Cell division protein FtsX</fullName>
    </recommendedName>
</protein>
<dbReference type="Proteomes" id="UP000266301">
    <property type="component" value="Chromosome"/>
</dbReference>
<evidence type="ECO:0000256" key="2">
    <source>
        <dbReference type="ARBA" id="ARBA00007379"/>
    </source>
</evidence>
<keyword evidence="6 11" id="KW-0812">Transmembrane</keyword>
<dbReference type="NCBIfam" id="NF038347">
    <property type="entry name" value="FtsX_Gpos"/>
    <property type="match status" value="1"/>
</dbReference>
<evidence type="ECO:0000256" key="3">
    <source>
        <dbReference type="ARBA" id="ARBA00021907"/>
    </source>
</evidence>
<evidence type="ECO:0000256" key="10">
    <source>
        <dbReference type="PIRNR" id="PIRNR003097"/>
    </source>
</evidence>
<evidence type="ECO:0000256" key="11">
    <source>
        <dbReference type="SAM" id="Phobius"/>
    </source>
</evidence>
<evidence type="ECO:0000256" key="5">
    <source>
        <dbReference type="ARBA" id="ARBA00022618"/>
    </source>
</evidence>
<evidence type="ECO:0000256" key="9">
    <source>
        <dbReference type="ARBA" id="ARBA00023306"/>
    </source>
</evidence>
<dbReference type="EMBL" id="CP032416">
    <property type="protein sequence ID" value="AYD39383.1"/>
    <property type="molecule type" value="Genomic_DNA"/>
</dbReference>
<reference evidence="14 15" key="1">
    <citation type="journal article" date="2019" name="Int. J. Syst. Evol. Microbiol.">
        <title>Clostridium fermenticellae sp. nov., isolated from the mud in a fermentation cellar for the production of the Chinese liquor, baijiu.</title>
        <authorList>
            <person name="Xu P.X."/>
            <person name="Chai L.J."/>
            <person name="Qiu T."/>
            <person name="Zhang X.J."/>
            <person name="Lu Z.M."/>
            <person name="Xiao C."/>
            <person name="Wang S.T."/>
            <person name="Shen C.H."/>
            <person name="Shi J.S."/>
            <person name="Xu Z.H."/>
        </authorList>
    </citation>
    <scope>NUCLEOTIDE SEQUENCE [LARGE SCALE GENOMIC DNA]</scope>
    <source>
        <strain evidence="14 15">JN500901</strain>
    </source>
</reference>
<feature type="transmembrane region" description="Helical" evidence="11">
    <location>
        <begin position="264"/>
        <end position="288"/>
    </location>
</feature>
<dbReference type="GO" id="GO:0005886">
    <property type="term" value="C:plasma membrane"/>
    <property type="evidence" value="ECO:0007669"/>
    <property type="project" value="UniProtKB-SubCell"/>
</dbReference>
<dbReference type="PANTHER" id="PTHR47755:SF1">
    <property type="entry name" value="CELL DIVISION PROTEIN FTSX"/>
    <property type="match status" value="1"/>
</dbReference>
<accession>A0A386H1F7</accession>
<dbReference type="Gene3D" id="3.30.70.3040">
    <property type="match status" value="1"/>
</dbReference>